<gene>
    <name evidence="2" type="ORF">Pla144_13420</name>
</gene>
<reference evidence="2 3" key="1">
    <citation type="submission" date="2019-02" db="EMBL/GenBank/DDBJ databases">
        <title>Deep-cultivation of Planctomycetes and their phenomic and genomic characterization uncovers novel biology.</title>
        <authorList>
            <person name="Wiegand S."/>
            <person name="Jogler M."/>
            <person name="Boedeker C."/>
            <person name="Pinto D."/>
            <person name="Vollmers J."/>
            <person name="Rivas-Marin E."/>
            <person name="Kohn T."/>
            <person name="Peeters S.H."/>
            <person name="Heuer A."/>
            <person name="Rast P."/>
            <person name="Oberbeckmann S."/>
            <person name="Bunk B."/>
            <person name="Jeske O."/>
            <person name="Meyerdierks A."/>
            <person name="Storesund J.E."/>
            <person name="Kallscheuer N."/>
            <person name="Luecker S."/>
            <person name="Lage O.M."/>
            <person name="Pohl T."/>
            <person name="Merkel B.J."/>
            <person name="Hornburger P."/>
            <person name="Mueller R.-W."/>
            <person name="Bruemmer F."/>
            <person name="Labrenz M."/>
            <person name="Spormann A.M."/>
            <person name="Op Den Camp H."/>
            <person name="Overmann J."/>
            <person name="Amann R."/>
            <person name="Jetten M.S.M."/>
            <person name="Mascher T."/>
            <person name="Medema M.H."/>
            <person name="Devos D.P."/>
            <person name="Kaster A.-K."/>
            <person name="Ovreas L."/>
            <person name="Rohde M."/>
            <person name="Galperin M.Y."/>
            <person name="Jogler C."/>
        </authorList>
    </citation>
    <scope>NUCLEOTIDE SEQUENCE [LARGE SCALE GENOMIC DNA]</scope>
    <source>
        <strain evidence="2 3">Pla144</strain>
    </source>
</reference>
<evidence type="ECO:0000313" key="3">
    <source>
        <dbReference type="Proteomes" id="UP000318437"/>
    </source>
</evidence>
<sequence>MNKINLSREAIRGLPVERPLLAVEPTTGKCARPTRHGSTMTELLVAATLLIGAMAFIGPLSVRSGRLRQDTRHYQSALEEVSNQLERLTTLEGDERTTALAELAPSQAAQSSLPNPQLSAETIDDADGLRIALQIQWDRLGKPKPLSLVAWIKPPEVKEEDQ</sequence>
<evidence type="ECO:0000256" key="1">
    <source>
        <dbReference type="SAM" id="Phobius"/>
    </source>
</evidence>
<name>A0A5C6CW22_9BACT</name>
<dbReference type="OrthoDB" id="279546at2"/>
<dbReference type="Proteomes" id="UP000318437">
    <property type="component" value="Unassembled WGS sequence"/>
</dbReference>
<evidence type="ECO:0000313" key="2">
    <source>
        <dbReference type="EMBL" id="TWU28055.1"/>
    </source>
</evidence>
<feature type="transmembrane region" description="Helical" evidence="1">
    <location>
        <begin position="43"/>
        <end position="62"/>
    </location>
</feature>
<dbReference type="EMBL" id="SJPS01000002">
    <property type="protein sequence ID" value="TWU28055.1"/>
    <property type="molecule type" value="Genomic_DNA"/>
</dbReference>
<dbReference type="RefSeq" id="WP_146449122.1">
    <property type="nucleotide sequence ID" value="NZ_SJPS01000002.1"/>
</dbReference>
<keyword evidence="1" id="KW-0812">Transmembrane</keyword>
<organism evidence="2 3">
    <name type="scientific">Bythopirellula polymerisocia</name>
    <dbReference type="NCBI Taxonomy" id="2528003"/>
    <lineage>
        <taxon>Bacteria</taxon>
        <taxon>Pseudomonadati</taxon>
        <taxon>Planctomycetota</taxon>
        <taxon>Planctomycetia</taxon>
        <taxon>Pirellulales</taxon>
        <taxon>Lacipirellulaceae</taxon>
        <taxon>Bythopirellula</taxon>
    </lineage>
</organism>
<protein>
    <submittedName>
        <fullName evidence="2">Uncharacterized protein</fullName>
    </submittedName>
</protein>
<keyword evidence="3" id="KW-1185">Reference proteome</keyword>
<keyword evidence="1" id="KW-0472">Membrane</keyword>
<keyword evidence="1" id="KW-1133">Transmembrane helix</keyword>
<dbReference type="AlphaFoldDB" id="A0A5C6CW22"/>
<comment type="caution">
    <text evidence="2">The sequence shown here is derived from an EMBL/GenBank/DDBJ whole genome shotgun (WGS) entry which is preliminary data.</text>
</comment>
<proteinExistence type="predicted"/>
<accession>A0A5C6CW22</accession>